<proteinExistence type="predicted"/>
<feature type="region of interest" description="Disordered" evidence="6">
    <location>
        <begin position="289"/>
        <end position="358"/>
    </location>
</feature>
<keyword evidence="2" id="KW-1003">Cell membrane</keyword>
<dbReference type="Pfam" id="PF02687">
    <property type="entry name" value="FtsX"/>
    <property type="match status" value="2"/>
</dbReference>
<feature type="transmembrane region" description="Helical" evidence="7">
    <location>
        <begin position="767"/>
        <end position="787"/>
    </location>
</feature>
<evidence type="ECO:0000313" key="11">
    <source>
        <dbReference type="Proteomes" id="UP000712157"/>
    </source>
</evidence>
<evidence type="ECO:0000259" key="9">
    <source>
        <dbReference type="Pfam" id="PF12704"/>
    </source>
</evidence>
<feature type="domain" description="MacB-like periplasmic core" evidence="9">
    <location>
        <begin position="11"/>
        <end position="195"/>
    </location>
</feature>
<evidence type="ECO:0000259" key="8">
    <source>
        <dbReference type="Pfam" id="PF02687"/>
    </source>
</evidence>
<evidence type="ECO:0000256" key="4">
    <source>
        <dbReference type="ARBA" id="ARBA00022989"/>
    </source>
</evidence>
<feature type="domain" description="ABC3 transporter permease C-terminal" evidence="8">
    <location>
        <begin position="1003"/>
        <end position="1119"/>
    </location>
</feature>
<gene>
    <name evidence="10" type="ORF">KTH89_23120</name>
</gene>
<dbReference type="InterPro" id="IPR003838">
    <property type="entry name" value="ABC3_permease_C"/>
</dbReference>
<evidence type="ECO:0000256" key="1">
    <source>
        <dbReference type="ARBA" id="ARBA00004651"/>
    </source>
</evidence>
<feature type="region of interest" description="Disordered" evidence="6">
    <location>
        <begin position="432"/>
        <end position="455"/>
    </location>
</feature>
<sequence>MEIKKSFHRYASILLIVALGVAFFSGVRASKPDMVLSADIFYDESNLMDIRVISTLGLTDEDVEAIRQVEGVADVMPVYSSDVLCESKDNMLVVKLMSLPDPVNQMKIKEGRLPQKSGECLVDEKLVDSYGYRIGDRITVQSGNDTELSDIVNTPEYTIVGYGSSPVYLSLERGSSSIGSGDMNGFVVIPTEDFALKAYTEICLTAAGAKDLTCYTDAYDDFVDKLVSRIEDISGARCQARYEEVKKEGGDKIKDAQGEVADAEQKLADAKQKIEDGQQEIEDAKQTLEEKEQELRDAKQELADKEQELADGKEQLADGFRELEENQDKVAEGREKWREGITQASDGERQLEEAKQKLSETEAQLKAAAEQLNTQEQSLNAAREQLKQMKDAYAALKAAADAGYPLSPQQQAQLIQLETGIAAMEPELQKGAQELEAGKQQVEAGKQQLEAGKGQLAQQEAKLEAAKQQLTDSGWELEDAERQIEEAKALLYEKQDEIHDGDVKIADAKEELRDGEKKLKDARKELTDAEQKLADGQQEYEDARAENEPKIADAKQDIADAQQKLDDLEVPEWFVLDRQYLQTYVEYGQNSDRIGAIGDVFPAIFFLVAALVALTTMTRMVEEERTQIGTLKALGYGKASIAGKYIWYALSASLFGSLLGLVVGQKLLPYVIINAYKILYNNLPAIVTPLNFNYSVTSTALAVFCTTIAVVAACYKELLAVPAQLMRPAAPKAGKRVMLERVTFLWKHLNFTRKATIRNLIRYKKRFFMTVLGIGGCTALLLVGFGLQDSIMSIGDLQFENVRIYHASIGIDEDADAMSREALAGRIKSDDRIKSFLPAREVAVDIGFDGTERSGYLVVPEYPDQLQDYIRLKDRITGDPYTLTDDTVILTEKAATLLGISKGDRIYLKDKETSRVEVTVGEIAENYFMHYVYMTPALYEKLYQEKPVYNEYLTIDRENGEAFQKKIQEEYINMEACSGVSFVSDTENRIRNMLKSMDTIIYVLVISAGMLAFIVLYNLNNINITERKRELATLKVLGFFDGEVSAYMLRENILLTMIGALIGLFMGIALHRFVIITAEIDMLMFGRLIKPRSFVYSVLFTFAFSLFVNFTMHFKLKKIDMVESMKSVE</sequence>
<dbReference type="PANTHER" id="PTHR30287:SF1">
    <property type="entry name" value="INNER MEMBRANE PROTEIN"/>
    <property type="match status" value="1"/>
</dbReference>
<evidence type="ECO:0000313" key="10">
    <source>
        <dbReference type="EMBL" id="MBU9739431.1"/>
    </source>
</evidence>
<dbReference type="PANTHER" id="PTHR30287">
    <property type="entry name" value="MEMBRANE COMPONENT OF PREDICTED ABC SUPERFAMILY METABOLITE UPTAKE TRANSPORTER"/>
    <property type="match status" value="1"/>
</dbReference>
<keyword evidence="3 7" id="KW-0812">Transmembrane</keyword>
<feature type="transmembrane region" description="Helical" evidence="7">
    <location>
        <begin position="600"/>
        <end position="617"/>
    </location>
</feature>
<comment type="subcellular location">
    <subcellularLocation>
        <location evidence="1">Cell membrane</location>
        <topology evidence="1">Multi-pass membrane protein</topology>
    </subcellularLocation>
</comment>
<dbReference type="Pfam" id="PF12704">
    <property type="entry name" value="MacB_PCD"/>
    <property type="match status" value="1"/>
</dbReference>
<comment type="caution">
    <text evidence="10">The sequence shown here is derived from an EMBL/GenBank/DDBJ whole genome shotgun (WGS) entry which is preliminary data.</text>
</comment>
<feature type="transmembrane region" description="Helical" evidence="7">
    <location>
        <begin position="645"/>
        <end position="672"/>
    </location>
</feature>
<feature type="transmembrane region" description="Helical" evidence="7">
    <location>
        <begin position="1094"/>
        <end position="1116"/>
    </location>
</feature>
<feature type="transmembrane region" description="Helical" evidence="7">
    <location>
        <begin position="692"/>
        <end position="715"/>
    </location>
</feature>
<dbReference type="GO" id="GO:0005886">
    <property type="term" value="C:plasma membrane"/>
    <property type="evidence" value="ECO:0007669"/>
    <property type="project" value="UniProtKB-SubCell"/>
</dbReference>
<evidence type="ECO:0000256" key="2">
    <source>
        <dbReference type="ARBA" id="ARBA00022475"/>
    </source>
</evidence>
<evidence type="ECO:0000256" key="3">
    <source>
        <dbReference type="ARBA" id="ARBA00022692"/>
    </source>
</evidence>
<keyword evidence="4 7" id="KW-1133">Transmembrane helix</keyword>
<evidence type="ECO:0000256" key="6">
    <source>
        <dbReference type="SAM" id="MobiDB-lite"/>
    </source>
</evidence>
<dbReference type="AlphaFoldDB" id="A0A949K7H5"/>
<reference evidence="10" key="1">
    <citation type="submission" date="2021-06" db="EMBL/GenBank/DDBJ databases">
        <title>Description of novel taxa of the family Lachnospiraceae.</title>
        <authorList>
            <person name="Chaplin A.V."/>
            <person name="Sokolova S.R."/>
            <person name="Pikina A.P."/>
            <person name="Korzhanova M."/>
            <person name="Belova V."/>
            <person name="Korostin D."/>
            <person name="Efimov B.A."/>
        </authorList>
    </citation>
    <scope>NUCLEOTIDE SEQUENCE</scope>
    <source>
        <strain evidence="10">ASD5720</strain>
    </source>
</reference>
<feature type="transmembrane region" description="Helical" evidence="7">
    <location>
        <begin position="999"/>
        <end position="1019"/>
    </location>
</feature>
<dbReference type="InterPro" id="IPR038766">
    <property type="entry name" value="Membrane_comp_ABC_pdt"/>
</dbReference>
<keyword evidence="11" id="KW-1185">Reference proteome</keyword>
<feature type="compositionally biased region" description="Basic and acidic residues" evidence="6">
    <location>
        <begin position="289"/>
        <end position="339"/>
    </location>
</feature>
<dbReference type="InterPro" id="IPR025857">
    <property type="entry name" value="MacB_PCD"/>
</dbReference>
<dbReference type="RefSeq" id="WP_238723266.1">
    <property type="nucleotide sequence ID" value="NZ_JAHQCW010000059.1"/>
</dbReference>
<protein>
    <submittedName>
        <fullName evidence="10">ABC transporter permease</fullName>
    </submittedName>
</protein>
<feature type="transmembrane region" description="Helical" evidence="7">
    <location>
        <begin position="1053"/>
        <end position="1074"/>
    </location>
</feature>
<dbReference type="EMBL" id="JAHQCW010000059">
    <property type="protein sequence ID" value="MBU9739431.1"/>
    <property type="molecule type" value="Genomic_DNA"/>
</dbReference>
<organism evidence="10 11">
    <name type="scientific">Diplocloster agilis</name>
    <dbReference type="NCBI Taxonomy" id="2850323"/>
    <lineage>
        <taxon>Bacteria</taxon>
        <taxon>Bacillati</taxon>
        <taxon>Bacillota</taxon>
        <taxon>Clostridia</taxon>
        <taxon>Lachnospirales</taxon>
        <taxon>Lachnospiraceae</taxon>
        <taxon>Diplocloster</taxon>
    </lineage>
</organism>
<dbReference type="Gene3D" id="1.10.287.1490">
    <property type="match status" value="1"/>
</dbReference>
<feature type="domain" description="ABC3 transporter permease C-terminal" evidence="8">
    <location>
        <begin position="600"/>
        <end position="713"/>
    </location>
</feature>
<dbReference type="Proteomes" id="UP000712157">
    <property type="component" value="Unassembled WGS sequence"/>
</dbReference>
<dbReference type="SUPFAM" id="SSF57997">
    <property type="entry name" value="Tropomyosin"/>
    <property type="match status" value="1"/>
</dbReference>
<dbReference type="Gene3D" id="1.10.287.620">
    <property type="entry name" value="Helix Hairpins"/>
    <property type="match status" value="1"/>
</dbReference>
<keyword evidence="5 7" id="KW-0472">Membrane</keyword>
<name>A0A949K7H5_9FIRM</name>
<evidence type="ECO:0000256" key="7">
    <source>
        <dbReference type="SAM" id="Phobius"/>
    </source>
</evidence>
<accession>A0A949K7H5</accession>
<evidence type="ECO:0000256" key="5">
    <source>
        <dbReference type="ARBA" id="ARBA00023136"/>
    </source>
</evidence>
<feature type="compositionally biased region" description="Basic and acidic residues" evidence="6">
    <location>
        <begin position="346"/>
        <end position="358"/>
    </location>
</feature>